<organism evidence="2 3">
    <name type="scientific">Dethiosulfatarculus sandiegensis</name>
    <dbReference type="NCBI Taxonomy" id="1429043"/>
    <lineage>
        <taxon>Bacteria</taxon>
        <taxon>Pseudomonadati</taxon>
        <taxon>Thermodesulfobacteriota</taxon>
        <taxon>Desulfarculia</taxon>
        <taxon>Desulfarculales</taxon>
        <taxon>Desulfarculaceae</taxon>
        <taxon>Dethiosulfatarculus</taxon>
    </lineage>
</organism>
<feature type="compositionally biased region" description="Basic and acidic residues" evidence="1">
    <location>
        <begin position="797"/>
        <end position="806"/>
    </location>
</feature>
<evidence type="ECO:0000256" key="1">
    <source>
        <dbReference type="SAM" id="MobiDB-lite"/>
    </source>
</evidence>
<gene>
    <name evidence="2" type="ORF">X474_18515</name>
</gene>
<proteinExistence type="predicted"/>
<dbReference type="EMBL" id="AZAC01000029">
    <property type="protein sequence ID" value="KIX12599.1"/>
    <property type="molecule type" value="Genomic_DNA"/>
</dbReference>
<sequence length="818" mass="92920">MNAIPLRGWPYGGKRSPVRLLADLGVNAKSDATLAETLPFTAEDTTCGVENELQAGVCGKREDVDLPRAILNSNYYQNLQKRRQRGELPKRAVSVLDEWLKENPNQIWDNSWVRVPMRLLSPLARRILEQDLLADKSDPDKGTRSDAGRFLDREANERILRMPVSYLLKLSLADSVGSQPGLSPLVREAGLKYMGHYLSDNTSPELYSFHTVKLSKKTGMGAEIAKETARRFVLTQLLVQYAESALGLAASGQKVDVYFAPHPPVRQKRLSETIPDAFYRELFMNPCLSGWDEGEKKHHYMHLCHQVLSRAQFNSLGRLKDAGVITNNLVVMPSASNISLANNGTHISLGSRRLTSALADSGSGFSASHEKYLGDLAIKMSEHFLSLFVGNYSAAPYRLCFSDFQPEKLLTFLPYQLDYTHLRMIWRRWKKKARLKTRFLGLRLTPFGPPWLDEPISRIFGLKGDYVPDFRLLDYLVALMSTDRSPALNGSAGNQELLKKDLAQMGVFDTHMPVYMALRQRHFSQMGFSGFEGRHYSLFYKFSEDLGRAADLQTLVTAVAFKLIAKGELTHSHIPDDPQTESERRQIFFGAAIGLPTFFVRADTGNLFLRQILEQTRNLRFSRRYPGYLRVIRAEFQQAAARWLCIQGREIIASLGLEETVQDLIWRLEHPESRSAAGRLTREINRKLNVKSPCSVKAEEFNQACEAYYRDELCQKHLKESWLVLEDDLSGMIRDPQKIGPRFKKALQELLGSQDALDFVQSMQKPVLRRSLRTVEILKLINLVLLNIHMKDCQVSKSEGPERSENLENETTRQASVY</sequence>
<dbReference type="Proteomes" id="UP000032233">
    <property type="component" value="Unassembled WGS sequence"/>
</dbReference>
<reference evidence="2 3" key="1">
    <citation type="submission" date="2013-11" db="EMBL/GenBank/DDBJ databases">
        <title>Metagenomic analysis of a methanogenic consortium involved in long chain n-alkane degradation.</title>
        <authorList>
            <person name="Davidova I.A."/>
            <person name="Callaghan A.V."/>
            <person name="Wawrik B."/>
            <person name="Pruitt S."/>
            <person name="Marks C."/>
            <person name="Duncan K.E."/>
            <person name="Suflita J.M."/>
        </authorList>
    </citation>
    <scope>NUCLEOTIDE SEQUENCE [LARGE SCALE GENOMIC DNA]</scope>
    <source>
        <strain evidence="2 3">SPR</strain>
    </source>
</reference>
<feature type="region of interest" description="Disordered" evidence="1">
    <location>
        <begin position="797"/>
        <end position="818"/>
    </location>
</feature>
<dbReference type="RefSeq" id="WP_044350484.1">
    <property type="nucleotide sequence ID" value="NZ_AZAC01000029.1"/>
</dbReference>
<keyword evidence="3" id="KW-1185">Reference proteome</keyword>
<protein>
    <submittedName>
        <fullName evidence="2">Uncharacterized protein</fullName>
    </submittedName>
</protein>
<evidence type="ECO:0000313" key="2">
    <source>
        <dbReference type="EMBL" id="KIX12599.1"/>
    </source>
</evidence>
<evidence type="ECO:0000313" key="3">
    <source>
        <dbReference type="Proteomes" id="UP000032233"/>
    </source>
</evidence>
<comment type="caution">
    <text evidence="2">The sequence shown here is derived from an EMBL/GenBank/DDBJ whole genome shotgun (WGS) entry which is preliminary data.</text>
</comment>
<dbReference type="InParanoid" id="A0A0D2J343"/>
<dbReference type="STRING" id="1429043.X474_18515"/>
<dbReference type="OrthoDB" id="5385891at2"/>
<accession>A0A0D2J343</accession>
<dbReference type="PATRIC" id="fig|1429043.3.peg.3918"/>
<dbReference type="AlphaFoldDB" id="A0A0D2J343"/>
<name>A0A0D2J343_9BACT</name>